<protein>
    <submittedName>
        <fullName evidence="1">Uncharacterized protein</fullName>
    </submittedName>
</protein>
<keyword evidence="2" id="KW-1185">Reference proteome</keyword>
<proteinExistence type="predicted"/>
<reference evidence="1" key="1">
    <citation type="thesis" date="2020" institute="ProQuest LLC" country="789 East Eisenhower Parkway, Ann Arbor, MI, USA">
        <title>Comparative Genomics and Chromosome Evolution.</title>
        <authorList>
            <person name="Mudd A.B."/>
        </authorList>
    </citation>
    <scope>NUCLEOTIDE SEQUENCE</scope>
    <source>
        <strain evidence="1">237g6f4</strain>
        <tissue evidence="1">Blood</tissue>
    </source>
</reference>
<dbReference type="AlphaFoldDB" id="A0AAV6YWM6"/>
<organism evidence="1 2">
    <name type="scientific">Engystomops pustulosus</name>
    <name type="common">Tungara frog</name>
    <name type="synonym">Physalaemus pustulosus</name>
    <dbReference type="NCBI Taxonomy" id="76066"/>
    <lineage>
        <taxon>Eukaryota</taxon>
        <taxon>Metazoa</taxon>
        <taxon>Chordata</taxon>
        <taxon>Craniata</taxon>
        <taxon>Vertebrata</taxon>
        <taxon>Euteleostomi</taxon>
        <taxon>Amphibia</taxon>
        <taxon>Batrachia</taxon>
        <taxon>Anura</taxon>
        <taxon>Neobatrachia</taxon>
        <taxon>Hyloidea</taxon>
        <taxon>Leptodactylidae</taxon>
        <taxon>Leiuperinae</taxon>
        <taxon>Engystomops</taxon>
    </lineage>
</organism>
<dbReference type="Proteomes" id="UP000824782">
    <property type="component" value="Unassembled WGS sequence"/>
</dbReference>
<evidence type="ECO:0000313" key="2">
    <source>
        <dbReference type="Proteomes" id="UP000824782"/>
    </source>
</evidence>
<dbReference type="EMBL" id="WNYA01014959">
    <property type="protein sequence ID" value="KAG8539370.1"/>
    <property type="molecule type" value="Genomic_DNA"/>
</dbReference>
<sequence>MLLSQIWKSEVVPYAACEMLHVGELFLSSPAITATTLTSLLHLSVELIKMVHVGKSMAFSFLSLTQMEYTEL</sequence>
<name>A0AAV6YWM6_ENGPU</name>
<evidence type="ECO:0000313" key="1">
    <source>
        <dbReference type="EMBL" id="KAG8539370.1"/>
    </source>
</evidence>
<accession>A0AAV6YWM6</accession>
<gene>
    <name evidence="1" type="ORF">GDO81_021007</name>
</gene>
<comment type="caution">
    <text evidence="1">The sequence shown here is derived from an EMBL/GenBank/DDBJ whole genome shotgun (WGS) entry which is preliminary data.</text>
</comment>